<gene>
    <name evidence="1" type="ORF">MRB53_020502</name>
</gene>
<evidence type="ECO:0000313" key="1">
    <source>
        <dbReference type="EMBL" id="KAJ8627195.1"/>
    </source>
</evidence>
<keyword evidence="2" id="KW-1185">Reference proteome</keyword>
<proteinExistence type="predicted"/>
<comment type="caution">
    <text evidence="1">The sequence shown here is derived from an EMBL/GenBank/DDBJ whole genome shotgun (WGS) entry which is preliminary data.</text>
</comment>
<accession>A0ACC2L187</accession>
<sequence length="448" mass="51279">MYSCVSHRCLFLRRSAASRDFTHFRTLILFSTDIGENPLPQTHFMVDYLIERCGFSRENAINASTSLTALKSPEKPDSVLGFLKKSGFEDTHIKKLISSRPRFLASNVEKTLKPKFIFFQELGLSGASFADILTKCPALLKCSIDNHIRPKIDFLRTLLQNDDDVIRAIKKSCWLGQCSLHKIIMPNIEILRRYAASDSQISSCLVLYSQMLTRNPDCLEDVTARVEKLGFKRGSPMFFCATYVLSSLSKATLEGKVKMFKSFGWSEEDVFSAFLKAPLFLAVSEGKFRNSVRFFLDELGCEPSELRSRPVLFMFSLEKRLLPRHNFLKILKSKGLLEEGVNFLSVAQMSESLFLKKFVLRTWTGLIRSLGLTDSDTWDLHMEIDTVRTQTRRQTGVHIIYWMKRRRQGEQITKGKKEMLFSETLLLYKSGESGETHAHPCRGERKAV</sequence>
<protein>
    <submittedName>
        <fullName evidence="1">Uncharacterized protein</fullName>
    </submittedName>
</protein>
<dbReference type="Proteomes" id="UP001234297">
    <property type="component" value="Chromosome 6"/>
</dbReference>
<organism evidence="1 2">
    <name type="scientific">Persea americana</name>
    <name type="common">Avocado</name>
    <dbReference type="NCBI Taxonomy" id="3435"/>
    <lineage>
        <taxon>Eukaryota</taxon>
        <taxon>Viridiplantae</taxon>
        <taxon>Streptophyta</taxon>
        <taxon>Embryophyta</taxon>
        <taxon>Tracheophyta</taxon>
        <taxon>Spermatophyta</taxon>
        <taxon>Magnoliopsida</taxon>
        <taxon>Magnoliidae</taxon>
        <taxon>Laurales</taxon>
        <taxon>Lauraceae</taxon>
        <taxon>Persea</taxon>
    </lineage>
</organism>
<name>A0ACC2L187_PERAE</name>
<reference evidence="1 2" key="1">
    <citation type="journal article" date="2022" name="Hortic Res">
        <title>A haplotype resolved chromosomal level avocado genome allows analysis of novel avocado genes.</title>
        <authorList>
            <person name="Nath O."/>
            <person name="Fletcher S.J."/>
            <person name="Hayward A."/>
            <person name="Shaw L.M."/>
            <person name="Masouleh A.K."/>
            <person name="Furtado A."/>
            <person name="Henry R.J."/>
            <person name="Mitter N."/>
        </authorList>
    </citation>
    <scope>NUCLEOTIDE SEQUENCE [LARGE SCALE GENOMIC DNA]</scope>
    <source>
        <strain evidence="2">cv. Hass</strain>
    </source>
</reference>
<evidence type="ECO:0000313" key="2">
    <source>
        <dbReference type="Proteomes" id="UP001234297"/>
    </source>
</evidence>
<dbReference type="EMBL" id="CM056814">
    <property type="protein sequence ID" value="KAJ8627195.1"/>
    <property type="molecule type" value="Genomic_DNA"/>
</dbReference>